<organism evidence="1 2">
    <name type="scientific">Capillibacterium thermochitinicola</name>
    <dbReference type="NCBI Taxonomy" id="2699427"/>
    <lineage>
        <taxon>Bacteria</taxon>
        <taxon>Bacillati</taxon>
        <taxon>Bacillota</taxon>
        <taxon>Capillibacterium</taxon>
    </lineage>
</organism>
<dbReference type="InterPro" id="IPR010375">
    <property type="entry name" value="CdAMP_rec"/>
</dbReference>
<dbReference type="InterPro" id="IPR015867">
    <property type="entry name" value="N-reg_PII/ATP_PRibTrfase_C"/>
</dbReference>
<keyword evidence="2" id="KW-1185">Reference proteome</keyword>
<keyword evidence="1" id="KW-0675">Receptor</keyword>
<evidence type="ECO:0000313" key="1">
    <source>
        <dbReference type="EMBL" id="MBA2133145.1"/>
    </source>
</evidence>
<name>A0A8J6LIL3_9FIRM</name>
<dbReference type="PANTHER" id="PTHR38456:SF1">
    <property type="entry name" value="CYCLIC DI-AMP RECEPTOR A"/>
    <property type="match status" value="1"/>
</dbReference>
<comment type="caution">
    <text evidence="1">The sequence shown here is derived from an EMBL/GenBank/DDBJ whole genome shotgun (WGS) entry which is preliminary data.</text>
</comment>
<proteinExistence type="predicted"/>
<dbReference type="PANTHER" id="PTHR38456">
    <property type="entry name" value="CYCLIC DI-AMP RECEPTOR A"/>
    <property type="match status" value="1"/>
</dbReference>
<sequence length="109" mass="11898">MLLLIAVVQDQDVNRLLTALLEKGYRATKLASTGGFLRQGNTTLLIGVQEEQAEEVNSIIKGICRTRKGLVSPMTAVDQTLNTYIPTPVEVEVGGATVFTLKVESFEKF</sequence>
<protein>
    <submittedName>
        <fullName evidence="1">Cyclic-di-AMP receptor</fullName>
    </submittedName>
</protein>
<reference evidence="1" key="1">
    <citation type="submission" date="2020-06" db="EMBL/GenBank/DDBJ databases">
        <title>Novel chitinolytic bacterium.</title>
        <authorList>
            <person name="Ungkulpasvich U."/>
            <person name="Kosugi A."/>
            <person name="Uke A."/>
        </authorList>
    </citation>
    <scope>NUCLEOTIDE SEQUENCE</scope>
    <source>
        <strain evidence="1">UUS1-1</strain>
    </source>
</reference>
<dbReference type="Proteomes" id="UP000657177">
    <property type="component" value="Unassembled WGS sequence"/>
</dbReference>
<gene>
    <name evidence="1" type="ORF">G5B42_06260</name>
</gene>
<dbReference type="SUPFAM" id="SSF54913">
    <property type="entry name" value="GlnB-like"/>
    <property type="match status" value="1"/>
</dbReference>
<dbReference type="RefSeq" id="WP_181339599.1">
    <property type="nucleotide sequence ID" value="NZ_JAAKDE010000012.1"/>
</dbReference>
<dbReference type="AlphaFoldDB" id="A0A8J6LIL3"/>
<dbReference type="Gene3D" id="3.30.70.120">
    <property type="match status" value="1"/>
</dbReference>
<dbReference type="InterPro" id="IPR011322">
    <property type="entry name" value="N-reg_PII-like_a/b"/>
</dbReference>
<dbReference type="EMBL" id="JAAKDE010000012">
    <property type="protein sequence ID" value="MBA2133145.1"/>
    <property type="molecule type" value="Genomic_DNA"/>
</dbReference>
<evidence type="ECO:0000313" key="2">
    <source>
        <dbReference type="Proteomes" id="UP000657177"/>
    </source>
</evidence>
<dbReference type="Pfam" id="PF06153">
    <property type="entry name" value="CdAMP_rec"/>
    <property type="match status" value="1"/>
</dbReference>
<accession>A0A8J6LIL3</accession>